<dbReference type="InterPro" id="IPR035899">
    <property type="entry name" value="DBL_dom_sf"/>
</dbReference>
<dbReference type="CDD" id="cd00065">
    <property type="entry name" value="FYVE_like_SF"/>
    <property type="match status" value="1"/>
</dbReference>
<dbReference type="InterPro" id="IPR017455">
    <property type="entry name" value="Znf_FYVE-rel"/>
</dbReference>
<name>A0A0B2V1V8_TOXCA</name>
<dbReference type="PANTHER" id="PTHR21141:SF5">
    <property type="entry name" value="LARGE RIBOSOMAL SUBUNIT PROTEIN P2"/>
    <property type="match status" value="1"/>
</dbReference>
<feature type="domain" description="DH" evidence="15">
    <location>
        <begin position="168"/>
        <end position="362"/>
    </location>
</feature>
<dbReference type="Gene3D" id="2.30.29.30">
    <property type="entry name" value="Pleckstrin-homology domain (PH domain)/Phosphotyrosine-binding domain (PTB)"/>
    <property type="match status" value="1"/>
</dbReference>
<evidence type="ECO:0000256" key="9">
    <source>
        <dbReference type="ARBA" id="ARBA00023274"/>
    </source>
</evidence>
<dbReference type="SUPFAM" id="SSF50729">
    <property type="entry name" value="PH domain-like"/>
    <property type="match status" value="1"/>
</dbReference>
<feature type="region of interest" description="Disordered" evidence="13">
    <location>
        <begin position="128"/>
        <end position="162"/>
    </location>
</feature>
<dbReference type="AlphaFoldDB" id="A0A0B2V1V8"/>
<dbReference type="InterPro" id="IPR013083">
    <property type="entry name" value="Znf_RING/FYVE/PHD"/>
</dbReference>
<keyword evidence="8" id="KW-0206">Cytoskeleton</keyword>
<evidence type="ECO:0000256" key="7">
    <source>
        <dbReference type="ARBA" id="ARBA00022980"/>
    </source>
</evidence>
<dbReference type="CDD" id="cd05833">
    <property type="entry name" value="Ribosomal_P2"/>
    <property type="match status" value="1"/>
</dbReference>
<evidence type="ECO:0000256" key="2">
    <source>
        <dbReference type="ARBA" id="ARBA00004245"/>
    </source>
</evidence>
<keyword evidence="8" id="KW-0963">Cytoplasm</keyword>
<evidence type="ECO:0000256" key="10">
    <source>
        <dbReference type="ARBA" id="ARBA00035301"/>
    </source>
</evidence>
<dbReference type="InterPro" id="IPR044076">
    <property type="entry name" value="Ribosomal_P2"/>
</dbReference>
<dbReference type="STRING" id="6265.A0A0B2V1V8"/>
<comment type="caution">
    <text evidence="17">The sequence shown here is derived from an EMBL/GenBank/DDBJ whole genome shotgun (WGS) entry which is preliminary data.</text>
</comment>
<evidence type="ECO:0000256" key="3">
    <source>
        <dbReference type="ARBA" id="ARBA00005436"/>
    </source>
</evidence>
<dbReference type="Gene3D" id="1.20.900.10">
    <property type="entry name" value="Dbl homology (DH) domain"/>
    <property type="match status" value="1"/>
</dbReference>
<keyword evidence="9" id="KW-0687">Ribonucleoprotein</keyword>
<dbReference type="InterPro" id="IPR000219">
    <property type="entry name" value="DH_dom"/>
</dbReference>
<dbReference type="Pfam" id="PF00428">
    <property type="entry name" value="Ribosomal_60s"/>
    <property type="match status" value="1"/>
</dbReference>
<dbReference type="GO" id="GO:0003735">
    <property type="term" value="F:structural constituent of ribosome"/>
    <property type="evidence" value="ECO:0007669"/>
    <property type="project" value="InterPro"/>
</dbReference>
<dbReference type="OrthoDB" id="1227494at2759"/>
<evidence type="ECO:0000256" key="6">
    <source>
        <dbReference type="ARBA" id="ARBA00022833"/>
    </source>
</evidence>
<comment type="subcellular location">
    <subcellularLocation>
        <location evidence="2">Cytoplasm</location>
        <location evidence="2">Cytoskeleton</location>
    </subcellularLocation>
</comment>
<feature type="compositionally biased region" description="Low complexity" evidence="13">
    <location>
        <begin position="837"/>
        <end position="852"/>
    </location>
</feature>
<evidence type="ECO:0000256" key="4">
    <source>
        <dbReference type="ARBA" id="ARBA00022723"/>
    </source>
</evidence>
<organism evidence="17 18">
    <name type="scientific">Toxocara canis</name>
    <name type="common">Canine roundworm</name>
    <dbReference type="NCBI Taxonomy" id="6265"/>
    <lineage>
        <taxon>Eukaryota</taxon>
        <taxon>Metazoa</taxon>
        <taxon>Ecdysozoa</taxon>
        <taxon>Nematoda</taxon>
        <taxon>Chromadorea</taxon>
        <taxon>Rhabditida</taxon>
        <taxon>Spirurina</taxon>
        <taxon>Ascaridomorpha</taxon>
        <taxon>Ascaridoidea</taxon>
        <taxon>Toxocaridae</taxon>
        <taxon>Toxocara</taxon>
    </lineage>
</organism>
<feature type="domain" description="PH" evidence="14">
    <location>
        <begin position="384"/>
        <end position="491"/>
    </location>
</feature>
<feature type="region of interest" description="Disordered" evidence="13">
    <location>
        <begin position="829"/>
        <end position="876"/>
    </location>
</feature>
<dbReference type="Pfam" id="PF01363">
    <property type="entry name" value="FYVE"/>
    <property type="match status" value="1"/>
</dbReference>
<accession>A0A0B2V1V8</accession>
<dbReference type="InterPro" id="IPR011993">
    <property type="entry name" value="PH-like_dom_sf"/>
</dbReference>
<dbReference type="EMBL" id="JPKZ01002800">
    <property type="protein sequence ID" value="KHN75000.1"/>
    <property type="molecule type" value="Genomic_DNA"/>
</dbReference>
<feature type="compositionally biased region" description="Polar residues" evidence="13">
    <location>
        <begin position="136"/>
        <end position="146"/>
    </location>
</feature>
<dbReference type="Gene3D" id="3.30.40.10">
    <property type="entry name" value="Zinc/RING finger domain, C3HC4 (zinc finger)"/>
    <property type="match status" value="1"/>
</dbReference>
<feature type="domain" description="FYVE-type" evidence="16">
    <location>
        <begin position="538"/>
        <end position="586"/>
    </location>
</feature>
<dbReference type="HAMAP" id="MF_01478">
    <property type="entry name" value="Ribosomal_L12_arch"/>
    <property type="match status" value="1"/>
</dbReference>
<evidence type="ECO:0000313" key="18">
    <source>
        <dbReference type="Proteomes" id="UP000031036"/>
    </source>
</evidence>
<protein>
    <recommendedName>
        <fullName evidence="10">Large ribosomal subunit protein P2</fullName>
    </recommendedName>
    <alternativeName>
        <fullName evidence="11">60S acidic ribosomal protein P2</fullName>
    </alternativeName>
</protein>
<evidence type="ECO:0000259" key="16">
    <source>
        <dbReference type="PROSITE" id="PS50178"/>
    </source>
</evidence>
<dbReference type="SMART" id="SM00325">
    <property type="entry name" value="RhoGEF"/>
    <property type="match status" value="1"/>
</dbReference>
<evidence type="ECO:0000256" key="12">
    <source>
        <dbReference type="PROSITE-ProRule" id="PRU00091"/>
    </source>
</evidence>
<proteinExistence type="inferred from homology"/>
<gene>
    <name evidence="17" type="primary">rpp-2</name>
    <name evidence="17" type="ORF">Tcan_11043</name>
</gene>
<dbReference type="GO" id="GO:0005085">
    <property type="term" value="F:guanyl-nucleotide exchange factor activity"/>
    <property type="evidence" value="ECO:0007669"/>
    <property type="project" value="InterPro"/>
</dbReference>
<dbReference type="Pfam" id="PF00621">
    <property type="entry name" value="RhoGEF"/>
    <property type="match status" value="1"/>
</dbReference>
<dbReference type="SUPFAM" id="SSF57903">
    <property type="entry name" value="FYVE/PHD zinc finger"/>
    <property type="match status" value="1"/>
</dbReference>
<keyword evidence="5 12" id="KW-0863">Zinc-finger</keyword>
<evidence type="ECO:0000256" key="5">
    <source>
        <dbReference type="ARBA" id="ARBA00022771"/>
    </source>
</evidence>
<sequence length="876" mass="98612">MHEYGGRLSSGPNASSCVQELKYLFETRSRLQSNSFENGQLNRVSVTTAPRRVSSQLLSNGSRIELSTPQRCSQFMETRPALVKEKLTTRNRPPIAPKPMQLCNFPRDEDVRNELQHVRLRPVSHIATSTKRRSTPNEVDNITAWRSSNESSKNNKSRDAVEEERLTNLSHAAHEIYTEEQKFMQKLDLLTEQFNSFLNEPHAWEKGDSKKIADHTGRLLYEMFNELIKIREAHRGLFEDLRSIMKNWNELKPDMGPCVGKHSKQLMACFDFLNKRSRFVEEFKKALEIDIVFKERTKKFEEIYLNGLSYLCELDIVHQNVVRYVPLLEKYSKYLVPNSLEEAIVKNVTLAIYQVVDELNQKLDQSIMLARQYKLSQRFDGNFDALKDGRTLRYEGEVREILANEQKPRYFVLFSDVLVIAKASRESDALITNYVCVPLDKISAHAEQHIERERYLTLQLNQSSETITTTYLADCKMVRDTWVKKINDAALKASRDAFGCSSGQIDDVSLSSSISYGVPSLPSYIPNAKSTTCMMEGCQTKFKRKMKKPHCRQCGWIMCDKCTGYAPIQSTFEVEKVCPECYESNMEKFFKDQLLPEYMVDKSSQITPSSMTGVRINISGKSSDWKEFFIAPPNGIRPKIALSRIQEGSIASGTLIIKSKVGVEKVKWGRLQQRFDSLILSLYDAELINEANKKKEIRRMSAKLLLTAMQRILPNCGCALISAFCSTIRRVFVLSEMIDTIVLHTALDSITLCGVDVHEVDGMKYLGAYLLAVLGGNPSPTAKDIERILGSVGLDVDMEDANKVVSALSGKSIDEVITAGRSKIESVPCGGGAGQGAAAPAAAAPAAAAAAPEPEKKKEEPKEESDDEDMGFGLFD</sequence>
<comment type="function">
    <text evidence="1">Plays an important role in the elongation step of protein synthesis.</text>
</comment>
<dbReference type="Gene3D" id="1.10.10.1410">
    <property type="match status" value="1"/>
</dbReference>
<keyword evidence="7 17" id="KW-0689">Ribosomal protein</keyword>
<dbReference type="InterPro" id="IPR011011">
    <property type="entry name" value="Znf_FYVE_PHD"/>
</dbReference>
<dbReference type="InterPro" id="IPR000306">
    <property type="entry name" value="Znf_FYVE"/>
</dbReference>
<comment type="similarity">
    <text evidence="3">Belongs to the eukaryotic ribosomal protein P1/P2 family.</text>
</comment>
<evidence type="ECO:0000259" key="15">
    <source>
        <dbReference type="PROSITE" id="PS50010"/>
    </source>
</evidence>
<evidence type="ECO:0000313" key="17">
    <source>
        <dbReference type="EMBL" id="KHN75000.1"/>
    </source>
</evidence>
<keyword evidence="4" id="KW-0479">Metal-binding</keyword>
<reference evidence="17 18" key="1">
    <citation type="submission" date="2014-11" db="EMBL/GenBank/DDBJ databases">
        <title>Genetic blueprint of the zoonotic pathogen Toxocara canis.</title>
        <authorList>
            <person name="Zhu X.-Q."/>
            <person name="Korhonen P.K."/>
            <person name="Cai H."/>
            <person name="Young N.D."/>
            <person name="Nejsum P."/>
            <person name="von Samson-Himmelstjerna G."/>
            <person name="Boag P.R."/>
            <person name="Tan P."/>
            <person name="Li Q."/>
            <person name="Min J."/>
            <person name="Yang Y."/>
            <person name="Wang X."/>
            <person name="Fang X."/>
            <person name="Hall R.S."/>
            <person name="Hofmann A."/>
            <person name="Sternberg P.W."/>
            <person name="Jex A.R."/>
            <person name="Gasser R.B."/>
        </authorList>
    </citation>
    <scope>NUCLEOTIDE SEQUENCE [LARGE SCALE GENOMIC DNA]</scope>
    <source>
        <strain evidence="17">PN_DK_2014</strain>
    </source>
</reference>
<dbReference type="FunFam" id="1.10.10.1410:FF:000002">
    <property type="entry name" value="60S acidic ribosomal protein P2"/>
    <property type="match status" value="1"/>
</dbReference>
<dbReference type="GO" id="GO:0008270">
    <property type="term" value="F:zinc ion binding"/>
    <property type="evidence" value="ECO:0007669"/>
    <property type="project" value="UniProtKB-KW"/>
</dbReference>
<evidence type="ECO:0000256" key="11">
    <source>
        <dbReference type="ARBA" id="ARBA00035443"/>
    </source>
</evidence>
<dbReference type="PROSITE" id="PS50003">
    <property type="entry name" value="PH_DOMAIN"/>
    <property type="match status" value="1"/>
</dbReference>
<dbReference type="GO" id="GO:0022625">
    <property type="term" value="C:cytosolic large ribosomal subunit"/>
    <property type="evidence" value="ECO:0007669"/>
    <property type="project" value="InterPro"/>
</dbReference>
<dbReference type="PROSITE" id="PS50178">
    <property type="entry name" value="ZF_FYVE"/>
    <property type="match status" value="1"/>
</dbReference>
<dbReference type="PROSITE" id="PS50010">
    <property type="entry name" value="DH_2"/>
    <property type="match status" value="1"/>
</dbReference>
<dbReference type="InterPro" id="IPR038716">
    <property type="entry name" value="P1/P2_N_sf"/>
</dbReference>
<dbReference type="InterPro" id="IPR027534">
    <property type="entry name" value="Ribosomal_P1/P2"/>
</dbReference>
<keyword evidence="18" id="KW-1185">Reference proteome</keyword>
<dbReference type="PANTHER" id="PTHR21141">
    <property type="entry name" value="60S ACIDIC RIBOSOMAL PROTEIN FAMILY MEMBER"/>
    <property type="match status" value="1"/>
</dbReference>
<evidence type="ECO:0000259" key="14">
    <source>
        <dbReference type="PROSITE" id="PS50003"/>
    </source>
</evidence>
<evidence type="ECO:0000256" key="1">
    <source>
        <dbReference type="ARBA" id="ARBA00003362"/>
    </source>
</evidence>
<dbReference type="GO" id="GO:0005856">
    <property type="term" value="C:cytoskeleton"/>
    <property type="evidence" value="ECO:0007669"/>
    <property type="project" value="UniProtKB-SubCell"/>
</dbReference>
<dbReference type="GO" id="GO:0002182">
    <property type="term" value="P:cytoplasmic translational elongation"/>
    <property type="evidence" value="ECO:0007669"/>
    <property type="project" value="InterPro"/>
</dbReference>
<evidence type="ECO:0000256" key="13">
    <source>
        <dbReference type="SAM" id="MobiDB-lite"/>
    </source>
</evidence>
<dbReference type="InterPro" id="IPR001849">
    <property type="entry name" value="PH_domain"/>
</dbReference>
<dbReference type="OMA" id="HAAHEIY"/>
<dbReference type="Proteomes" id="UP000031036">
    <property type="component" value="Unassembled WGS sequence"/>
</dbReference>
<keyword evidence="6" id="KW-0862">Zinc</keyword>
<dbReference type="SUPFAM" id="SSF48065">
    <property type="entry name" value="DBL homology domain (DH-domain)"/>
    <property type="match status" value="1"/>
</dbReference>
<dbReference type="SMART" id="SM00064">
    <property type="entry name" value="FYVE"/>
    <property type="match status" value="1"/>
</dbReference>
<evidence type="ECO:0000256" key="8">
    <source>
        <dbReference type="ARBA" id="ARBA00023212"/>
    </source>
</evidence>
<dbReference type="SMART" id="SM00233">
    <property type="entry name" value="PH"/>
    <property type="match status" value="1"/>
</dbReference>